<feature type="transmembrane region" description="Helical" evidence="9">
    <location>
        <begin position="138"/>
        <end position="157"/>
    </location>
</feature>
<reference evidence="10 11" key="1">
    <citation type="submission" date="2018-11" db="EMBL/GenBank/DDBJ databases">
        <title>Genomic Encyclopedia of Type Strains, Phase IV (KMG-IV): sequencing the most valuable type-strain genomes for metagenomic binning, comparative biology and taxonomic classification.</title>
        <authorList>
            <person name="Goeker M."/>
        </authorList>
    </citation>
    <scope>NUCLEOTIDE SEQUENCE [LARGE SCALE GENOMIC DNA]</scope>
    <source>
        <strain evidence="10 11">DSM 102936</strain>
    </source>
</reference>
<comment type="similarity">
    <text evidence="8">Belongs to the binding-protein-dependent transport system permease family. LivHM subfamily.</text>
</comment>
<keyword evidence="7 9" id="KW-0472">Membrane</keyword>
<keyword evidence="6 9" id="KW-1133">Transmembrane helix</keyword>
<feature type="transmembrane region" description="Helical" evidence="9">
    <location>
        <begin position="225"/>
        <end position="246"/>
    </location>
</feature>
<dbReference type="GO" id="GO:0005886">
    <property type="term" value="C:plasma membrane"/>
    <property type="evidence" value="ECO:0007669"/>
    <property type="project" value="UniProtKB-SubCell"/>
</dbReference>
<evidence type="ECO:0000256" key="9">
    <source>
        <dbReference type="SAM" id="Phobius"/>
    </source>
</evidence>
<accession>A0A3N5BT41</accession>
<dbReference type="InterPro" id="IPR052157">
    <property type="entry name" value="BCAA_transport_permease"/>
</dbReference>
<gene>
    <name evidence="10" type="ORF">EDD75_1203</name>
</gene>
<dbReference type="CDD" id="cd06582">
    <property type="entry name" value="TM_PBP1_LivH_like"/>
    <property type="match status" value="1"/>
</dbReference>
<dbReference type="AlphaFoldDB" id="A0A3N5BT41"/>
<feature type="transmembrane region" description="Helical" evidence="9">
    <location>
        <begin position="266"/>
        <end position="284"/>
    </location>
</feature>
<keyword evidence="5" id="KW-0029">Amino-acid transport</keyword>
<dbReference type="RefSeq" id="WP_123929464.1">
    <property type="nucleotide sequence ID" value="NZ_RKRE01000002.1"/>
</dbReference>
<feature type="transmembrane region" description="Helical" evidence="9">
    <location>
        <begin position="186"/>
        <end position="205"/>
    </location>
</feature>
<dbReference type="GO" id="GO:0006865">
    <property type="term" value="P:amino acid transport"/>
    <property type="evidence" value="ECO:0007669"/>
    <property type="project" value="UniProtKB-KW"/>
</dbReference>
<dbReference type="GO" id="GO:0022857">
    <property type="term" value="F:transmembrane transporter activity"/>
    <property type="evidence" value="ECO:0007669"/>
    <property type="project" value="InterPro"/>
</dbReference>
<dbReference type="InterPro" id="IPR001851">
    <property type="entry name" value="ABC_transp_permease"/>
</dbReference>
<feature type="transmembrane region" description="Helical" evidence="9">
    <location>
        <begin position="63"/>
        <end position="82"/>
    </location>
</feature>
<evidence type="ECO:0000256" key="7">
    <source>
        <dbReference type="ARBA" id="ARBA00023136"/>
    </source>
</evidence>
<dbReference type="EMBL" id="RKRE01000002">
    <property type="protein sequence ID" value="RPF46941.1"/>
    <property type="molecule type" value="Genomic_DNA"/>
</dbReference>
<evidence type="ECO:0000313" key="11">
    <source>
        <dbReference type="Proteomes" id="UP000282654"/>
    </source>
</evidence>
<keyword evidence="4 9" id="KW-0812">Transmembrane</keyword>
<comment type="subcellular location">
    <subcellularLocation>
        <location evidence="1">Cell membrane</location>
        <topology evidence="1">Multi-pass membrane protein</topology>
    </subcellularLocation>
</comment>
<evidence type="ECO:0000313" key="10">
    <source>
        <dbReference type="EMBL" id="RPF46941.1"/>
    </source>
</evidence>
<comment type="caution">
    <text evidence="10">The sequence shown here is derived from an EMBL/GenBank/DDBJ whole genome shotgun (WGS) entry which is preliminary data.</text>
</comment>
<evidence type="ECO:0000256" key="4">
    <source>
        <dbReference type="ARBA" id="ARBA00022692"/>
    </source>
</evidence>
<dbReference type="OrthoDB" id="9807115at2"/>
<proteinExistence type="inferred from homology"/>
<evidence type="ECO:0000256" key="5">
    <source>
        <dbReference type="ARBA" id="ARBA00022970"/>
    </source>
</evidence>
<evidence type="ECO:0000256" key="2">
    <source>
        <dbReference type="ARBA" id="ARBA00022448"/>
    </source>
</evidence>
<organism evidence="10 11">
    <name type="scientific">Thermodesulfitimonas autotrophica</name>
    <dbReference type="NCBI Taxonomy" id="1894989"/>
    <lineage>
        <taxon>Bacteria</taxon>
        <taxon>Bacillati</taxon>
        <taxon>Bacillota</taxon>
        <taxon>Clostridia</taxon>
        <taxon>Thermoanaerobacterales</taxon>
        <taxon>Thermoanaerobacteraceae</taxon>
        <taxon>Thermodesulfitimonas</taxon>
    </lineage>
</organism>
<dbReference type="Proteomes" id="UP000282654">
    <property type="component" value="Unassembled WGS sequence"/>
</dbReference>
<evidence type="ECO:0000256" key="6">
    <source>
        <dbReference type="ARBA" id="ARBA00022989"/>
    </source>
</evidence>
<name>A0A3N5BT41_9THEO</name>
<keyword evidence="11" id="KW-1185">Reference proteome</keyword>
<protein>
    <submittedName>
        <fullName evidence="10">Amino acid/amide ABC transporter membrane protein 1 (HAAT family)</fullName>
    </submittedName>
</protein>
<keyword evidence="3" id="KW-1003">Cell membrane</keyword>
<evidence type="ECO:0000256" key="1">
    <source>
        <dbReference type="ARBA" id="ARBA00004651"/>
    </source>
</evidence>
<feature type="transmembrane region" description="Helical" evidence="9">
    <location>
        <begin position="6"/>
        <end position="27"/>
    </location>
</feature>
<feature type="transmembrane region" description="Helical" evidence="9">
    <location>
        <begin position="39"/>
        <end position="57"/>
    </location>
</feature>
<dbReference type="Pfam" id="PF02653">
    <property type="entry name" value="BPD_transp_2"/>
    <property type="match status" value="1"/>
</dbReference>
<dbReference type="PANTHER" id="PTHR11795:SF451">
    <property type="entry name" value="ABC TRANSPORTER PERMEASE PROTEIN"/>
    <property type="match status" value="1"/>
</dbReference>
<keyword evidence="2" id="KW-0813">Transport</keyword>
<sequence>MFLQLLVTGLVVGSIYALVALGFVLIYKASDCINFAQGEFLLVGAYVALALVVTYQVPFLPAVALTLCFAALLGVLVERLVLRPFIGEPVIAVIMATIGLSSLMRGIIQFIWGTDTRVFPPVFPQTPVQIGEVVVSQVYLWSLGLALLLLIIFALFFKFTITGIVMRAVADDQQAALSMGISVKRVFAITWAIAAVVAAVGGILLGNINGVNSSLAHLGLKVLPVAILGGLDSIPGAVIGGLIIGVLENLAGGYLDPIFGGGVKEVAPFVILVLILLIRPYGLFGKEIIERV</sequence>
<dbReference type="PANTHER" id="PTHR11795">
    <property type="entry name" value="BRANCHED-CHAIN AMINO ACID TRANSPORT SYSTEM PERMEASE PROTEIN LIVH"/>
    <property type="match status" value="1"/>
</dbReference>
<feature type="transmembrane region" description="Helical" evidence="9">
    <location>
        <begin position="89"/>
        <end position="112"/>
    </location>
</feature>
<evidence type="ECO:0000256" key="8">
    <source>
        <dbReference type="ARBA" id="ARBA00037998"/>
    </source>
</evidence>
<evidence type="ECO:0000256" key="3">
    <source>
        <dbReference type="ARBA" id="ARBA00022475"/>
    </source>
</evidence>